<evidence type="ECO:0000256" key="1">
    <source>
        <dbReference type="SAM" id="MobiDB-lite"/>
    </source>
</evidence>
<keyword evidence="3" id="KW-1185">Reference proteome</keyword>
<reference evidence="3" key="1">
    <citation type="journal article" date="2019" name="Int. J. Syst. Evol. Microbiol.">
        <title>The Global Catalogue of Microorganisms (GCM) 10K type strain sequencing project: providing services to taxonomists for standard genome sequencing and annotation.</title>
        <authorList>
            <consortium name="The Broad Institute Genomics Platform"/>
            <consortium name="The Broad Institute Genome Sequencing Center for Infectious Disease"/>
            <person name="Wu L."/>
            <person name="Ma J."/>
        </authorList>
    </citation>
    <scope>NUCLEOTIDE SEQUENCE [LARGE SCALE GENOMIC DNA]</scope>
    <source>
        <strain evidence="3">JCM 18081</strain>
    </source>
</reference>
<feature type="region of interest" description="Disordered" evidence="1">
    <location>
        <begin position="1"/>
        <end position="21"/>
    </location>
</feature>
<accession>A0ABP9CD40</accession>
<organism evidence="2 3">
    <name type="scientific">Streptomyces ziwulingensis</name>
    <dbReference type="NCBI Taxonomy" id="1045501"/>
    <lineage>
        <taxon>Bacteria</taxon>
        <taxon>Bacillati</taxon>
        <taxon>Actinomycetota</taxon>
        <taxon>Actinomycetes</taxon>
        <taxon>Kitasatosporales</taxon>
        <taxon>Streptomycetaceae</taxon>
        <taxon>Streptomyces</taxon>
    </lineage>
</organism>
<comment type="caution">
    <text evidence="2">The sequence shown here is derived from an EMBL/GenBank/DDBJ whole genome shotgun (WGS) entry which is preliminary data.</text>
</comment>
<proteinExistence type="predicted"/>
<gene>
    <name evidence="2" type="ORF">GCM10023220_40590</name>
</gene>
<name>A0ABP9CD40_9ACTN</name>
<evidence type="ECO:0000313" key="2">
    <source>
        <dbReference type="EMBL" id="GAA4806469.1"/>
    </source>
</evidence>
<protein>
    <submittedName>
        <fullName evidence="2">Uncharacterized protein</fullName>
    </submittedName>
</protein>
<dbReference type="Proteomes" id="UP001501265">
    <property type="component" value="Unassembled WGS sequence"/>
</dbReference>
<sequence>MAHPSTRVCQSSGPAWARRSGEAATATGISSARTRCAYSSTGIQNATERSGMCRSHHRCRTVVPRIQRICCRT</sequence>
<evidence type="ECO:0000313" key="3">
    <source>
        <dbReference type="Proteomes" id="UP001501265"/>
    </source>
</evidence>
<dbReference type="EMBL" id="BAABIG010000039">
    <property type="protein sequence ID" value="GAA4806469.1"/>
    <property type="molecule type" value="Genomic_DNA"/>
</dbReference>